<dbReference type="EMBL" id="BAAAOS010000035">
    <property type="protein sequence ID" value="GAA1590378.1"/>
    <property type="molecule type" value="Genomic_DNA"/>
</dbReference>
<accession>A0ABN2E0I8</accession>
<evidence type="ECO:0008006" key="4">
    <source>
        <dbReference type="Google" id="ProtNLM"/>
    </source>
</evidence>
<organism evidence="2 3">
    <name type="scientific">Kribbella sancticallisti</name>
    <dbReference type="NCBI Taxonomy" id="460087"/>
    <lineage>
        <taxon>Bacteria</taxon>
        <taxon>Bacillati</taxon>
        <taxon>Actinomycetota</taxon>
        <taxon>Actinomycetes</taxon>
        <taxon>Propionibacteriales</taxon>
        <taxon>Kribbellaceae</taxon>
        <taxon>Kribbella</taxon>
    </lineage>
</organism>
<evidence type="ECO:0000313" key="2">
    <source>
        <dbReference type="EMBL" id="GAA1590378.1"/>
    </source>
</evidence>
<feature type="region of interest" description="Disordered" evidence="1">
    <location>
        <begin position="115"/>
        <end position="139"/>
    </location>
</feature>
<name>A0ABN2E0I8_9ACTN</name>
<evidence type="ECO:0000256" key="1">
    <source>
        <dbReference type="SAM" id="MobiDB-lite"/>
    </source>
</evidence>
<comment type="caution">
    <text evidence="2">The sequence shown here is derived from an EMBL/GenBank/DDBJ whole genome shotgun (WGS) entry which is preliminary data.</text>
</comment>
<protein>
    <recommendedName>
        <fullName evidence="4">Helix-turn-helix domain-containing protein</fullName>
    </recommendedName>
</protein>
<proteinExistence type="predicted"/>
<keyword evidence="3" id="KW-1185">Reference proteome</keyword>
<feature type="region of interest" description="Disordered" evidence="1">
    <location>
        <begin position="1"/>
        <end position="38"/>
    </location>
</feature>
<evidence type="ECO:0000313" key="3">
    <source>
        <dbReference type="Proteomes" id="UP001500393"/>
    </source>
</evidence>
<reference evidence="3" key="1">
    <citation type="journal article" date="2019" name="Int. J. Syst. Evol. Microbiol.">
        <title>The Global Catalogue of Microorganisms (GCM) 10K type strain sequencing project: providing services to taxonomists for standard genome sequencing and annotation.</title>
        <authorList>
            <consortium name="The Broad Institute Genomics Platform"/>
            <consortium name="The Broad Institute Genome Sequencing Center for Infectious Disease"/>
            <person name="Wu L."/>
            <person name="Ma J."/>
        </authorList>
    </citation>
    <scope>NUCLEOTIDE SEQUENCE [LARGE SCALE GENOMIC DNA]</scope>
    <source>
        <strain evidence="3">JCM 14969</strain>
    </source>
</reference>
<sequence>MGRRTKRLPEPPAGARRRWTADRALRPPMRSPGRPEPSRAVQREFWRLIASDVTTVEAAESVGVSWPVGARWFRHAGGMPPISLDEPTGRYLSFAEEEIALLRVKEVGVRGIARRIGRDPRDGLSQAPSQRGDQERKQV</sequence>
<gene>
    <name evidence="2" type="ORF">GCM10009789_50050</name>
</gene>
<dbReference type="Proteomes" id="UP001500393">
    <property type="component" value="Unassembled WGS sequence"/>
</dbReference>